<dbReference type="AlphaFoldDB" id="A0A090AIN2"/>
<sequence length="71" mass="8237">MKILDQQAAVKGYPIDSPFVSKCPEESIPIHLYTLEEVARFKTLKEFQSKPFATEDFLYEEKVLLPFINTL</sequence>
<gene>
    <name evidence="1" type="ORF">THII_0403</name>
</gene>
<evidence type="ECO:0000313" key="2">
    <source>
        <dbReference type="Proteomes" id="UP000031623"/>
    </source>
</evidence>
<reference evidence="1 2" key="1">
    <citation type="journal article" date="2014" name="ISME J.">
        <title>Ecophysiology of Thioploca ingrica as revealed by the complete genome sequence supplemented with proteomic evidence.</title>
        <authorList>
            <person name="Kojima H."/>
            <person name="Ogura Y."/>
            <person name="Yamamoto N."/>
            <person name="Togashi T."/>
            <person name="Mori H."/>
            <person name="Watanabe T."/>
            <person name="Nemoto F."/>
            <person name="Kurokawa K."/>
            <person name="Hayashi T."/>
            <person name="Fukui M."/>
        </authorList>
    </citation>
    <scope>NUCLEOTIDE SEQUENCE [LARGE SCALE GENOMIC DNA]</scope>
</reference>
<keyword evidence="2" id="KW-1185">Reference proteome</keyword>
<evidence type="ECO:0000313" key="1">
    <source>
        <dbReference type="EMBL" id="BAP54700.1"/>
    </source>
</evidence>
<proteinExistence type="predicted"/>
<dbReference type="KEGG" id="tig:THII_0403"/>
<protein>
    <submittedName>
        <fullName evidence="1">Uncharacterized protein</fullName>
    </submittedName>
</protein>
<name>A0A090AIN2_9GAMM</name>
<organism evidence="1 2">
    <name type="scientific">Thioploca ingrica</name>
    <dbReference type="NCBI Taxonomy" id="40754"/>
    <lineage>
        <taxon>Bacteria</taxon>
        <taxon>Pseudomonadati</taxon>
        <taxon>Pseudomonadota</taxon>
        <taxon>Gammaproteobacteria</taxon>
        <taxon>Thiotrichales</taxon>
        <taxon>Thiotrichaceae</taxon>
        <taxon>Thioploca</taxon>
    </lineage>
</organism>
<dbReference type="HOGENOM" id="CLU_2738773_0_0_6"/>
<accession>A0A090AIN2</accession>
<dbReference type="STRING" id="40754.THII_0403"/>
<dbReference type="Proteomes" id="UP000031623">
    <property type="component" value="Chromosome"/>
</dbReference>
<dbReference type="EMBL" id="AP014633">
    <property type="protein sequence ID" value="BAP54700.1"/>
    <property type="molecule type" value="Genomic_DNA"/>
</dbReference>